<comment type="caution">
    <text evidence="1">The sequence shown here is derived from an EMBL/GenBank/DDBJ whole genome shotgun (WGS) entry which is preliminary data.</text>
</comment>
<dbReference type="Proteomes" id="UP000288805">
    <property type="component" value="Unassembled WGS sequence"/>
</dbReference>
<organism evidence="1 2">
    <name type="scientific">Vitis vinifera</name>
    <name type="common">Grape</name>
    <dbReference type="NCBI Taxonomy" id="29760"/>
    <lineage>
        <taxon>Eukaryota</taxon>
        <taxon>Viridiplantae</taxon>
        <taxon>Streptophyta</taxon>
        <taxon>Embryophyta</taxon>
        <taxon>Tracheophyta</taxon>
        <taxon>Spermatophyta</taxon>
        <taxon>Magnoliopsida</taxon>
        <taxon>eudicotyledons</taxon>
        <taxon>Gunneridae</taxon>
        <taxon>Pentapetalae</taxon>
        <taxon>rosids</taxon>
        <taxon>Vitales</taxon>
        <taxon>Vitaceae</taxon>
        <taxon>Viteae</taxon>
        <taxon>Vitis</taxon>
    </lineage>
</organism>
<sequence length="61" mass="7013">MYTSYAKNKISIWEVKASEHSVTVFHQANEVVEVTTIVHGFHIDKGNNKQIVKLKKGWKNT</sequence>
<proteinExistence type="predicted"/>
<reference evidence="1 2" key="1">
    <citation type="journal article" date="2018" name="PLoS Genet.">
        <title>Population sequencing reveals clonal diversity and ancestral inbreeding in the grapevine cultivar Chardonnay.</title>
        <authorList>
            <person name="Roach M.J."/>
            <person name="Johnson D.L."/>
            <person name="Bohlmann J."/>
            <person name="van Vuuren H.J."/>
            <person name="Jones S.J."/>
            <person name="Pretorius I.S."/>
            <person name="Schmidt S.A."/>
            <person name="Borneman A.R."/>
        </authorList>
    </citation>
    <scope>NUCLEOTIDE SEQUENCE [LARGE SCALE GENOMIC DNA]</scope>
    <source>
        <strain evidence="2">cv. Chardonnay</strain>
        <tissue evidence="1">Leaf</tissue>
    </source>
</reference>
<evidence type="ECO:0000313" key="1">
    <source>
        <dbReference type="EMBL" id="RVW84960.1"/>
    </source>
</evidence>
<protein>
    <submittedName>
        <fullName evidence="1">Uncharacterized protein</fullName>
    </submittedName>
</protein>
<accession>A0A438HKF6</accession>
<name>A0A438HKF6_VITVI</name>
<evidence type="ECO:0000313" key="2">
    <source>
        <dbReference type="Proteomes" id="UP000288805"/>
    </source>
</evidence>
<dbReference type="AlphaFoldDB" id="A0A438HKF6"/>
<gene>
    <name evidence="1" type="ORF">CK203_039507</name>
</gene>
<dbReference type="EMBL" id="QGNW01000209">
    <property type="protein sequence ID" value="RVW84960.1"/>
    <property type="molecule type" value="Genomic_DNA"/>
</dbReference>